<dbReference type="AlphaFoldDB" id="A0A5J4RY97"/>
<dbReference type="Gene3D" id="3.30.450.330">
    <property type="match status" value="1"/>
</dbReference>
<dbReference type="Gene3D" id="3.40.710.10">
    <property type="entry name" value="DD-peptidase/beta-lactamase superfamily"/>
    <property type="match status" value="1"/>
</dbReference>
<dbReference type="EMBL" id="SNRY01000624">
    <property type="protein sequence ID" value="KAA6338362.1"/>
    <property type="molecule type" value="Genomic_DNA"/>
</dbReference>
<dbReference type="InterPro" id="IPR005311">
    <property type="entry name" value="PBP_dimer"/>
</dbReference>
<gene>
    <name evidence="5" type="ORF">EZS27_013634</name>
</gene>
<evidence type="ECO:0000313" key="5">
    <source>
        <dbReference type="EMBL" id="KAA6338362.1"/>
    </source>
</evidence>
<dbReference type="InterPro" id="IPR001460">
    <property type="entry name" value="PCN-bd_Tpept"/>
</dbReference>
<sequence>MLRYFFVTLIMGIIGIAIIVKVCFIMFVKQDYWEEVDTTYFVKENVDIPPTRGNIISSDGKLMSGSLPEYRIYMDFEAGGIAQDTTLMKKMNEICERLHQLFPDKTAAAFKQHLLKGRKEKSRRYPIYPYRISYKKYKEVRQIPFFAMHRLKSGFIAEEYNQRKKPFGSLAARTLGEVYGNTNNGAKNGIELAFDSILRGKPGIAQQQKTRTGIRTKELIPATDGYDVVTSIDVEIQDICEKALLDKLQELDASEGIVIVMEVKTGEVKAIVNMSRDGNDQYRELRNGAISNMMEPGSTFKTASIMVALEDGKITLEDKVDTGNGIKMMHGHEMKDHNWKRGGYQVLTVREIMMMSSNIGVSTLIDEHYGNHPDKYVEGLYRMSLNQPLHLQIPGEGEPNIRHPKNGPWSKTTLPWMSIGYETQIPPINMLTFYNAIANNGIMVKPRFVTKSMRGGDVVREYPAEVINPAICSPETLEKIREVLQSVVSDGLGKPAKSGQFAISGKTGTAQVSKGTIGYKSGTVDYLVSFCGYFPSEDPEYSAIVVIQKSETASGGLMAGSVFGRIAEKVYAKKLVLDITDAVDINSTTIPKVKRGEMTEARTALKGLGIESFAGFSTDEKTPVWGQAQTGRKSKGIILEKQELLRDFMPNVTGMGAKDIVYLLEGKGLKVLLTGVGKAYTQSIPEGTLIKTGQSVTIQLK</sequence>
<evidence type="ECO:0000259" key="4">
    <source>
        <dbReference type="PROSITE" id="PS51178"/>
    </source>
</evidence>
<dbReference type="GO" id="GO:0005886">
    <property type="term" value="C:plasma membrane"/>
    <property type="evidence" value="ECO:0007669"/>
    <property type="project" value="TreeGrafter"/>
</dbReference>
<dbReference type="SUPFAM" id="SSF56601">
    <property type="entry name" value="beta-lactamase/transpeptidase-like"/>
    <property type="match status" value="1"/>
</dbReference>
<dbReference type="InterPro" id="IPR005543">
    <property type="entry name" value="PASTA_dom"/>
</dbReference>
<dbReference type="InterPro" id="IPR012338">
    <property type="entry name" value="Beta-lactam/transpept-like"/>
</dbReference>
<evidence type="ECO:0000256" key="3">
    <source>
        <dbReference type="SAM" id="Phobius"/>
    </source>
</evidence>
<dbReference type="Gene3D" id="3.90.1310.10">
    <property type="entry name" value="Penicillin-binding protein 2a (Domain 2)"/>
    <property type="match status" value="1"/>
</dbReference>
<dbReference type="GO" id="GO:0071555">
    <property type="term" value="P:cell wall organization"/>
    <property type="evidence" value="ECO:0007669"/>
    <property type="project" value="TreeGrafter"/>
</dbReference>
<comment type="subcellular location">
    <subcellularLocation>
        <location evidence="1">Membrane</location>
    </subcellularLocation>
</comment>
<keyword evidence="2 3" id="KW-0472">Membrane</keyword>
<dbReference type="SUPFAM" id="SSF56519">
    <property type="entry name" value="Penicillin binding protein dimerisation domain"/>
    <property type="match status" value="1"/>
</dbReference>
<protein>
    <submittedName>
        <fullName evidence="5">Penicillin-binding protein 2</fullName>
    </submittedName>
</protein>
<dbReference type="PANTHER" id="PTHR30627">
    <property type="entry name" value="PEPTIDOGLYCAN D,D-TRANSPEPTIDASE"/>
    <property type="match status" value="1"/>
</dbReference>
<organism evidence="5">
    <name type="scientific">termite gut metagenome</name>
    <dbReference type="NCBI Taxonomy" id="433724"/>
    <lineage>
        <taxon>unclassified sequences</taxon>
        <taxon>metagenomes</taxon>
        <taxon>organismal metagenomes</taxon>
    </lineage>
</organism>
<proteinExistence type="predicted"/>
<dbReference type="PANTHER" id="PTHR30627:SF1">
    <property type="entry name" value="PEPTIDOGLYCAN D,D-TRANSPEPTIDASE FTSI"/>
    <property type="match status" value="1"/>
</dbReference>
<dbReference type="PROSITE" id="PS51178">
    <property type="entry name" value="PASTA"/>
    <property type="match status" value="1"/>
</dbReference>
<dbReference type="CDD" id="cd06575">
    <property type="entry name" value="PASTA_Pbp2x-like_2"/>
    <property type="match status" value="1"/>
</dbReference>
<dbReference type="Pfam" id="PF03793">
    <property type="entry name" value="PASTA"/>
    <property type="match status" value="1"/>
</dbReference>
<dbReference type="GO" id="GO:0008658">
    <property type="term" value="F:penicillin binding"/>
    <property type="evidence" value="ECO:0007669"/>
    <property type="project" value="InterPro"/>
</dbReference>
<name>A0A5J4RY97_9ZZZZ</name>
<evidence type="ECO:0000256" key="2">
    <source>
        <dbReference type="ARBA" id="ARBA00023136"/>
    </source>
</evidence>
<feature type="domain" description="PASTA" evidence="4">
    <location>
        <begin position="640"/>
        <end position="701"/>
    </location>
</feature>
<dbReference type="SUPFAM" id="SSF54184">
    <property type="entry name" value="Penicillin-binding protein 2x (pbp-2x), c-terminal domain"/>
    <property type="match status" value="1"/>
</dbReference>
<dbReference type="InterPro" id="IPR036138">
    <property type="entry name" value="PBP_dimer_sf"/>
</dbReference>
<dbReference type="InterPro" id="IPR050515">
    <property type="entry name" value="Beta-lactam/transpept"/>
</dbReference>
<accession>A0A5J4RY97</accession>
<comment type="caution">
    <text evidence="5">The sequence shown here is derived from an EMBL/GenBank/DDBJ whole genome shotgun (WGS) entry which is preliminary data.</text>
</comment>
<reference evidence="5" key="1">
    <citation type="submission" date="2019-03" db="EMBL/GenBank/DDBJ databases">
        <title>Single cell metagenomics reveals metabolic interactions within the superorganism composed of flagellate Streblomastix strix and complex community of Bacteroidetes bacteria on its surface.</title>
        <authorList>
            <person name="Treitli S.C."/>
            <person name="Kolisko M."/>
            <person name="Husnik F."/>
            <person name="Keeling P."/>
            <person name="Hampl V."/>
        </authorList>
    </citation>
    <scope>NUCLEOTIDE SEQUENCE</scope>
    <source>
        <strain evidence="5">STM</strain>
    </source>
</reference>
<dbReference type="Pfam" id="PF03717">
    <property type="entry name" value="PBP_dimer"/>
    <property type="match status" value="1"/>
</dbReference>
<keyword evidence="3" id="KW-1133">Transmembrane helix</keyword>
<feature type="transmembrane region" description="Helical" evidence="3">
    <location>
        <begin position="6"/>
        <end position="28"/>
    </location>
</feature>
<evidence type="ECO:0000256" key="1">
    <source>
        <dbReference type="ARBA" id="ARBA00004370"/>
    </source>
</evidence>
<keyword evidence="3" id="KW-0812">Transmembrane</keyword>
<dbReference type="Pfam" id="PF00905">
    <property type="entry name" value="Transpeptidase"/>
    <property type="match status" value="1"/>
</dbReference>